<feature type="transmembrane region" description="Helical" evidence="5">
    <location>
        <begin position="69"/>
        <end position="88"/>
    </location>
</feature>
<keyword evidence="2 5" id="KW-0812">Transmembrane</keyword>
<name>A0AAU4JXS0_9NOCA</name>
<reference evidence="6 7" key="1">
    <citation type="submission" date="2022-10" db="EMBL/GenBank/DDBJ databases">
        <title>The complete genomes of actinobacterial strains from the NBC collection.</title>
        <authorList>
            <person name="Joergensen T.S."/>
            <person name="Alvarez Arevalo M."/>
            <person name="Sterndorff E.B."/>
            <person name="Faurdal D."/>
            <person name="Vuksanovic O."/>
            <person name="Mourched A.-S."/>
            <person name="Charusanti P."/>
            <person name="Shaw S."/>
            <person name="Blin K."/>
            <person name="Weber T."/>
        </authorList>
    </citation>
    <scope>NUCLEOTIDE SEQUENCE [LARGE SCALE GENOMIC DNA]</scope>
    <source>
        <strain evidence="6 7">NBC_00319</strain>
    </source>
</reference>
<evidence type="ECO:0000256" key="5">
    <source>
        <dbReference type="SAM" id="Phobius"/>
    </source>
</evidence>
<feature type="transmembrane region" description="Helical" evidence="5">
    <location>
        <begin position="100"/>
        <end position="120"/>
    </location>
</feature>
<organism evidence="6 7">
    <name type="scientific">Williamsia herbipolensis</name>
    <dbReference type="NCBI Taxonomy" id="1603258"/>
    <lineage>
        <taxon>Bacteria</taxon>
        <taxon>Bacillati</taxon>
        <taxon>Actinomycetota</taxon>
        <taxon>Actinomycetes</taxon>
        <taxon>Mycobacteriales</taxon>
        <taxon>Nocardiaceae</taxon>
        <taxon>Williamsia</taxon>
    </lineage>
</organism>
<evidence type="ECO:0000256" key="2">
    <source>
        <dbReference type="ARBA" id="ARBA00022692"/>
    </source>
</evidence>
<dbReference type="KEGG" id="whr:OG579_12830"/>
<gene>
    <name evidence="6" type="ORF">OG579_12830</name>
</gene>
<dbReference type="RefSeq" id="WP_328856236.1">
    <property type="nucleotide sequence ID" value="NZ_CP108021.1"/>
</dbReference>
<proteinExistence type="predicted"/>
<dbReference type="GO" id="GO:0016020">
    <property type="term" value="C:membrane"/>
    <property type="evidence" value="ECO:0007669"/>
    <property type="project" value="UniProtKB-SubCell"/>
</dbReference>
<keyword evidence="3 5" id="KW-1133">Transmembrane helix</keyword>
<dbReference type="EMBL" id="CP108021">
    <property type="protein sequence ID" value="WUM18625.1"/>
    <property type="molecule type" value="Genomic_DNA"/>
</dbReference>
<evidence type="ECO:0000256" key="4">
    <source>
        <dbReference type="ARBA" id="ARBA00023136"/>
    </source>
</evidence>
<evidence type="ECO:0000256" key="1">
    <source>
        <dbReference type="ARBA" id="ARBA00004141"/>
    </source>
</evidence>
<sequence>MFITAVILSVVLALVSLGAGAPKALLKGPAVEQLSGRGLSASLIRFIGGAEVAGAAGLLIGLAWHPLGIAAAIGLLIVFIGATVFHARNGDYANSETRGASLPSVVLAIVSLAVIFTLAAA</sequence>
<evidence type="ECO:0000256" key="3">
    <source>
        <dbReference type="ARBA" id="ARBA00022989"/>
    </source>
</evidence>
<dbReference type="AlphaFoldDB" id="A0AAU4JXS0"/>
<dbReference type="InterPro" id="IPR032808">
    <property type="entry name" value="DoxX"/>
</dbReference>
<accession>A0AAU4JXS0</accession>
<dbReference type="Pfam" id="PF13564">
    <property type="entry name" value="DoxX_2"/>
    <property type="match status" value="1"/>
</dbReference>
<keyword evidence="7" id="KW-1185">Reference proteome</keyword>
<evidence type="ECO:0000313" key="7">
    <source>
        <dbReference type="Proteomes" id="UP001432128"/>
    </source>
</evidence>
<keyword evidence="4 5" id="KW-0472">Membrane</keyword>
<comment type="subcellular location">
    <subcellularLocation>
        <location evidence="1">Membrane</location>
        <topology evidence="1">Multi-pass membrane protein</topology>
    </subcellularLocation>
</comment>
<protein>
    <submittedName>
        <fullName evidence="6">DoxX family protein</fullName>
    </submittedName>
</protein>
<dbReference type="Proteomes" id="UP001432128">
    <property type="component" value="Chromosome"/>
</dbReference>
<evidence type="ECO:0000313" key="6">
    <source>
        <dbReference type="EMBL" id="WUM18625.1"/>
    </source>
</evidence>